<protein>
    <submittedName>
        <fullName evidence="2">Uncharacterized protein</fullName>
    </submittedName>
</protein>
<feature type="region of interest" description="Disordered" evidence="1">
    <location>
        <begin position="1"/>
        <end position="30"/>
    </location>
</feature>
<keyword evidence="3" id="KW-1185">Reference proteome</keyword>
<feature type="compositionally biased region" description="Low complexity" evidence="1">
    <location>
        <begin position="12"/>
        <end position="22"/>
    </location>
</feature>
<accession>A0A0C9Z228</accession>
<reference evidence="3" key="2">
    <citation type="submission" date="2015-01" db="EMBL/GenBank/DDBJ databases">
        <title>Evolutionary Origins and Diversification of the Mycorrhizal Mutualists.</title>
        <authorList>
            <consortium name="DOE Joint Genome Institute"/>
            <consortium name="Mycorrhizal Genomics Consortium"/>
            <person name="Kohler A."/>
            <person name="Kuo A."/>
            <person name="Nagy L.G."/>
            <person name="Floudas D."/>
            <person name="Copeland A."/>
            <person name="Barry K.W."/>
            <person name="Cichocki N."/>
            <person name="Veneault-Fourrey C."/>
            <person name="LaButti K."/>
            <person name="Lindquist E.A."/>
            <person name="Lipzen A."/>
            <person name="Lundell T."/>
            <person name="Morin E."/>
            <person name="Murat C."/>
            <person name="Riley R."/>
            <person name="Ohm R."/>
            <person name="Sun H."/>
            <person name="Tunlid A."/>
            <person name="Henrissat B."/>
            <person name="Grigoriev I.V."/>
            <person name="Hibbett D.S."/>
            <person name="Martin F."/>
        </authorList>
    </citation>
    <scope>NUCLEOTIDE SEQUENCE [LARGE SCALE GENOMIC DNA]</scope>
    <source>
        <strain evidence="3">441</strain>
    </source>
</reference>
<name>A0A0C9Z228_9AGAM</name>
<evidence type="ECO:0000256" key="1">
    <source>
        <dbReference type="SAM" id="MobiDB-lite"/>
    </source>
</evidence>
<proteinExistence type="predicted"/>
<feature type="compositionally biased region" description="Acidic residues" evidence="1">
    <location>
        <begin position="1"/>
        <end position="11"/>
    </location>
</feature>
<reference evidence="2 3" key="1">
    <citation type="submission" date="2014-04" db="EMBL/GenBank/DDBJ databases">
        <authorList>
            <consortium name="DOE Joint Genome Institute"/>
            <person name="Kuo A."/>
            <person name="Kohler A."/>
            <person name="Costa M.D."/>
            <person name="Nagy L.G."/>
            <person name="Floudas D."/>
            <person name="Copeland A."/>
            <person name="Barry K.W."/>
            <person name="Cichocki N."/>
            <person name="Veneault-Fourrey C."/>
            <person name="LaButti K."/>
            <person name="Lindquist E.A."/>
            <person name="Lipzen A."/>
            <person name="Lundell T."/>
            <person name="Morin E."/>
            <person name="Murat C."/>
            <person name="Sun H."/>
            <person name="Tunlid A."/>
            <person name="Henrissat B."/>
            <person name="Grigoriev I.V."/>
            <person name="Hibbett D.S."/>
            <person name="Martin F."/>
            <person name="Nordberg H.P."/>
            <person name="Cantor M.N."/>
            <person name="Hua S.X."/>
        </authorList>
    </citation>
    <scope>NUCLEOTIDE SEQUENCE [LARGE SCALE GENOMIC DNA]</scope>
    <source>
        <strain evidence="2 3">441</strain>
    </source>
</reference>
<gene>
    <name evidence="2" type="ORF">PISMIDRAFT_113359</name>
</gene>
<sequence length="82" mass="8945">LEVLSEEEIIIEESSSSGTESSQDFPQGRLQHCRTDAPTAVQQDMASNLLYSVPQQAKVPSTADTQHFFERGEGGSVCKVCK</sequence>
<organism evidence="2 3">
    <name type="scientific">Pisolithus microcarpus 441</name>
    <dbReference type="NCBI Taxonomy" id="765257"/>
    <lineage>
        <taxon>Eukaryota</taxon>
        <taxon>Fungi</taxon>
        <taxon>Dikarya</taxon>
        <taxon>Basidiomycota</taxon>
        <taxon>Agaricomycotina</taxon>
        <taxon>Agaricomycetes</taxon>
        <taxon>Agaricomycetidae</taxon>
        <taxon>Boletales</taxon>
        <taxon>Sclerodermatineae</taxon>
        <taxon>Pisolithaceae</taxon>
        <taxon>Pisolithus</taxon>
    </lineage>
</organism>
<dbReference type="HOGENOM" id="CLU_2559144_0_0_1"/>
<evidence type="ECO:0000313" key="2">
    <source>
        <dbReference type="EMBL" id="KIK16437.1"/>
    </source>
</evidence>
<dbReference type="Proteomes" id="UP000054018">
    <property type="component" value="Unassembled WGS sequence"/>
</dbReference>
<evidence type="ECO:0000313" key="3">
    <source>
        <dbReference type="Proteomes" id="UP000054018"/>
    </source>
</evidence>
<feature type="non-terminal residue" evidence="2">
    <location>
        <position position="1"/>
    </location>
</feature>
<dbReference type="EMBL" id="KN833857">
    <property type="protein sequence ID" value="KIK16437.1"/>
    <property type="molecule type" value="Genomic_DNA"/>
</dbReference>
<dbReference type="AlphaFoldDB" id="A0A0C9Z228"/>